<reference evidence="1" key="1">
    <citation type="journal article" date="2015" name="Nature">
        <title>Complex archaea that bridge the gap between prokaryotes and eukaryotes.</title>
        <authorList>
            <person name="Spang A."/>
            <person name="Saw J.H."/>
            <person name="Jorgensen S.L."/>
            <person name="Zaremba-Niedzwiedzka K."/>
            <person name="Martijn J."/>
            <person name="Lind A.E."/>
            <person name="van Eijk R."/>
            <person name="Schleper C."/>
            <person name="Guy L."/>
            <person name="Ettema T.J."/>
        </authorList>
    </citation>
    <scope>NUCLEOTIDE SEQUENCE</scope>
</reference>
<organism evidence="1">
    <name type="scientific">marine sediment metagenome</name>
    <dbReference type="NCBI Taxonomy" id="412755"/>
    <lineage>
        <taxon>unclassified sequences</taxon>
        <taxon>metagenomes</taxon>
        <taxon>ecological metagenomes</taxon>
    </lineage>
</organism>
<dbReference type="AlphaFoldDB" id="A0A0F9GXD4"/>
<protein>
    <submittedName>
        <fullName evidence="1">Uncharacterized protein</fullName>
    </submittedName>
</protein>
<accession>A0A0F9GXD4</accession>
<name>A0A0F9GXD4_9ZZZZ</name>
<dbReference type="EMBL" id="LAZR01018708">
    <property type="protein sequence ID" value="KKL95311.1"/>
    <property type="molecule type" value="Genomic_DNA"/>
</dbReference>
<evidence type="ECO:0000313" key="1">
    <source>
        <dbReference type="EMBL" id="KKL95311.1"/>
    </source>
</evidence>
<sequence length="34" mass="3953">YGVRVWETELTFETVGLDEDTGKWVVADTFTIFK</sequence>
<proteinExistence type="predicted"/>
<gene>
    <name evidence="1" type="ORF">LCGC14_1855880</name>
</gene>
<feature type="non-terminal residue" evidence="1">
    <location>
        <position position="1"/>
    </location>
</feature>
<comment type="caution">
    <text evidence="1">The sequence shown here is derived from an EMBL/GenBank/DDBJ whole genome shotgun (WGS) entry which is preliminary data.</text>
</comment>